<comment type="cofactor">
    <cofactor evidence="1">
        <name>Mg(2+)</name>
        <dbReference type="ChEBI" id="CHEBI:18420"/>
    </cofactor>
</comment>
<comment type="caution">
    <text evidence="7">The sequence shown here is derived from an EMBL/GenBank/DDBJ whole genome shotgun (WGS) entry which is preliminary data.</text>
</comment>
<organism evidence="7 8">
    <name type="scientific">Rariglobus hedericola</name>
    <dbReference type="NCBI Taxonomy" id="2597822"/>
    <lineage>
        <taxon>Bacteria</taxon>
        <taxon>Pseudomonadati</taxon>
        <taxon>Verrucomicrobiota</taxon>
        <taxon>Opitutia</taxon>
        <taxon>Opitutales</taxon>
        <taxon>Opitutaceae</taxon>
        <taxon>Rariglobus</taxon>
    </lineage>
</organism>
<dbReference type="SUPFAM" id="SSF55811">
    <property type="entry name" value="Nudix"/>
    <property type="match status" value="1"/>
</dbReference>
<keyword evidence="2" id="KW-0479">Metal-binding</keyword>
<dbReference type="GO" id="GO:0046872">
    <property type="term" value="F:metal ion binding"/>
    <property type="evidence" value="ECO:0007669"/>
    <property type="project" value="UniProtKB-KW"/>
</dbReference>
<dbReference type="Proteomes" id="UP000315648">
    <property type="component" value="Unassembled WGS sequence"/>
</dbReference>
<comment type="similarity">
    <text evidence="5">Belongs to the Nudix hydrolase family.</text>
</comment>
<keyword evidence="3 5" id="KW-0378">Hydrolase</keyword>
<dbReference type="RefSeq" id="WP_144228403.1">
    <property type="nucleotide sequence ID" value="NZ_CBCRVV010000001.1"/>
</dbReference>
<dbReference type="AlphaFoldDB" id="A0A556QN86"/>
<dbReference type="CDD" id="cd04681">
    <property type="entry name" value="NUDIX_Hydrolase"/>
    <property type="match status" value="1"/>
</dbReference>
<evidence type="ECO:0000256" key="3">
    <source>
        <dbReference type="ARBA" id="ARBA00022801"/>
    </source>
</evidence>
<evidence type="ECO:0000256" key="4">
    <source>
        <dbReference type="ARBA" id="ARBA00022842"/>
    </source>
</evidence>
<dbReference type="EMBL" id="VMBG01000001">
    <property type="protein sequence ID" value="TSJ78062.1"/>
    <property type="molecule type" value="Genomic_DNA"/>
</dbReference>
<protein>
    <submittedName>
        <fullName evidence="7">NUDIX domain-containing protein</fullName>
    </submittedName>
</protein>
<accession>A0A556QN86</accession>
<proteinExistence type="inferred from homology"/>
<dbReference type="Pfam" id="PF00293">
    <property type="entry name" value="NUDIX"/>
    <property type="match status" value="1"/>
</dbReference>
<keyword evidence="8" id="KW-1185">Reference proteome</keyword>
<dbReference type="InterPro" id="IPR020476">
    <property type="entry name" value="Nudix_hydrolase"/>
</dbReference>
<dbReference type="GO" id="GO:0019677">
    <property type="term" value="P:NAD+ catabolic process"/>
    <property type="evidence" value="ECO:0007669"/>
    <property type="project" value="TreeGrafter"/>
</dbReference>
<evidence type="ECO:0000256" key="2">
    <source>
        <dbReference type="ARBA" id="ARBA00022723"/>
    </source>
</evidence>
<dbReference type="Gene3D" id="3.90.79.10">
    <property type="entry name" value="Nucleoside Triphosphate Pyrophosphohydrolase"/>
    <property type="match status" value="1"/>
</dbReference>
<reference evidence="7 8" key="1">
    <citation type="submission" date="2019-07" db="EMBL/GenBank/DDBJ databases">
        <title>Description of 53C-WASEF.</title>
        <authorList>
            <person name="Pitt A."/>
            <person name="Hahn M.W."/>
        </authorList>
    </citation>
    <scope>NUCLEOTIDE SEQUENCE [LARGE SCALE GENOMIC DNA]</scope>
    <source>
        <strain evidence="7 8">53C-WASEF</strain>
    </source>
</reference>
<dbReference type="GO" id="GO:0006742">
    <property type="term" value="P:NADP+ catabolic process"/>
    <property type="evidence" value="ECO:0007669"/>
    <property type="project" value="TreeGrafter"/>
</dbReference>
<evidence type="ECO:0000313" key="7">
    <source>
        <dbReference type="EMBL" id="TSJ78062.1"/>
    </source>
</evidence>
<evidence type="ECO:0000256" key="5">
    <source>
        <dbReference type="RuleBase" id="RU003476"/>
    </source>
</evidence>
<dbReference type="InterPro" id="IPR015797">
    <property type="entry name" value="NUDIX_hydrolase-like_dom_sf"/>
</dbReference>
<dbReference type="PROSITE" id="PS51462">
    <property type="entry name" value="NUDIX"/>
    <property type="match status" value="1"/>
</dbReference>
<dbReference type="PANTHER" id="PTHR42904:SF12">
    <property type="entry name" value="ADP-RIBOSE PYROPHOSPHATASE-RELATED"/>
    <property type="match status" value="1"/>
</dbReference>
<name>A0A556QN86_9BACT</name>
<dbReference type="GO" id="GO:0005829">
    <property type="term" value="C:cytosol"/>
    <property type="evidence" value="ECO:0007669"/>
    <property type="project" value="TreeGrafter"/>
</dbReference>
<dbReference type="PROSITE" id="PS00893">
    <property type="entry name" value="NUDIX_BOX"/>
    <property type="match status" value="1"/>
</dbReference>
<evidence type="ECO:0000313" key="8">
    <source>
        <dbReference type="Proteomes" id="UP000315648"/>
    </source>
</evidence>
<evidence type="ECO:0000259" key="6">
    <source>
        <dbReference type="PROSITE" id="PS51462"/>
    </source>
</evidence>
<evidence type="ECO:0000256" key="1">
    <source>
        <dbReference type="ARBA" id="ARBA00001946"/>
    </source>
</evidence>
<dbReference type="PRINTS" id="PR00502">
    <property type="entry name" value="NUDIXFAMILY"/>
</dbReference>
<gene>
    <name evidence="7" type="ORF">FPL22_01755</name>
</gene>
<dbReference type="InterPro" id="IPR000086">
    <property type="entry name" value="NUDIX_hydrolase_dom"/>
</dbReference>
<dbReference type="OrthoDB" id="9786141at2"/>
<dbReference type="InterPro" id="IPR020084">
    <property type="entry name" value="NUDIX_hydrolase_CS"/>
</dbReference>
<dbReference type="InterPro" id="IPR050241">
    <property type="entry name" value="NAD-cap_RNA_hydrolase_NudC"/>
</dbReference>
<dbReference type="PANTHER" id="PTHR42904">
    <property type="entry name" value="NUDIX HYDROLASE, NUDC SUBFAMILY"/>
    <property type="match status" value="1"/>
</dbReference>
<keyword evidence="4" id="KW-0460">Magnesium</keyword>
<dbReference type="GO" id="GO:0035529">
    <property type="term" value="F:NADH pyrophosphatase activity"/>
    <property type="evidence" value="ECO:0007669"/>
    <property type="project" value="TreeGrafter"/>
</dbReference>
<feature type="domain" description="Nudix hydrolase" evidence="6">
    <location>
        <begin position="42"/>
        <end position="173"/>
    </location>
</feature>
<sequence length="186" mass="20534">MKPLVAAYTHCPLCGSPDYAHTPSSTGGNRQCRACGHRDFNNPVTAVAALILDPQQRLLLIRRAKDPARGLLALPGGFVDAGESLEQAVHREIAEEIGLALTDLRYLSSHPNPYTYAGLTRPVCDVFFQARATSFDVVLQRSEVTDWQLRRLAELDPTELAFDSMRHAVATLSARLGVIWRARKNI</sequence>